<evidence type="ECO:0000256" key="10">
    <source>
        <dbReference type="ARBA" id="ARBA00023136"/>
    </source>
</evidence>
<evidence type="ECO:0000256" key="7">
    <source>
        <dbReference type="ARBA" id="ARBA00022691"/>
    </source>
</evidence>
<dbReference type="EC" id="2.1.1.334" evidence="4"/>
<reference evidence="14 15" key="1">
    <citation type="submission" date="2012-06" db="EMBL/GenBank/DDBJ databases">
        <title>Complete sequence of chromosome of Mycobacterium chubuense NBB4.</title>
        <authorList>
            <consortium name="US DOE Joint Genome Institute"/>
            <person name="Lucas S."/>
            <person name="Han J."/>
            <person name="Lapidus A."/>
            <person name="Cheng J.-F."/>
            <person name="Goodwin L."/>
            <person name="Pitluck S."/>
            <person name="Peters L."/>
            <person name="Mikhailova N."/>
            <person name="Teshima H."/>
            <person name="Detter J.C."/>
            <person name="Han C."/>
            <person name="Tapia R."/>
            <person name="Land M."/>
            <person name="Hauser L."/>
            <person name="Kyrpides N."/>
            <person name="Ivanova N."/>
            <person name="Pagani I."/>
            <person name="Mattes T."/>
            <person name="Holmes A."/>
            <person name="Rutledge P."/>
            <person name="Paulsen I."/>
            <person name="Coleman N."/>
            <person name="Woyke T."/>
        </authorList>
    </citation>
    <scope>NUCLEOTIDE SEQUENCE [LARGE SCALE GENOMIC DNA]</scope>
    <source>
        <strain evidence="14 15">NBB4</strain>
    </source>
</reference>
<evidence type="ECO:0000256" key="6">
    <source>
        <dbReference type="ARBA" id="ARBA00022679"/>
    </source>
</evidence>
<dbReference type="PATRIC" id="fig|710421.3.peg.1329"/>
<feature type="domain" description="NnrU" evidence="13">
    <location>
        <begin position="54"/>
        <end position="216"/>
    </location>
</feature>
<dbReference type="GO" id="GO:0032259">
    <property type="term" value="P:methylation"/>
    <property type="evidence" value="ECO:0007669"/>
    <property type="project" value="UniProtKB-KW"/>
</dbReference>
<name>I4BFS3_MYCCN</name>
<evidence type="ECO:0000256" key="1">
    <source>
        <dbReference type="ARBA" id="ARBA00002096"/>
    </source>
</evidence>
<evidence type="ECO:0000256" key="5">
    <source>
        <dbReference type="ARBA" id="ARBA00022603"/>
    </source>
</evidence>
<evidence type="ECO:0000256" key="11">
    <source>
        <dbReference type="ARBA" id="ARBA00048134"/>
    </source>
</evidence>
<dbReference type="KEGG" id="mcb:Mycch_1328"/>
<comment type="catalytic activity">
    <reaction evidence="11">
        <text>methanethiol + S-adenosyl-L-methionine = dimethyl sulfide + S-adenosyl-L-homocysteine + H(+)</text>
        <dbReference type="Rhea" id="RHEA:50428"/>
        <dbReference type="ChEBI" id="CHEBI:15378"/>
        <dbReference type="ChEBI" id="CHEBI:16007"/>
        <dbReference type="ChEBI" id="CHEBI:17437"/>
        <dbReference type="ChEBI" id="CHEBI:57856"/>
        <dbReference type="ChEBI" id="CHEBI:59789"/>
        <dbReference type="EC" id="2.1.1.334"/>
    </reaction>
</comment>
<sequence length="259" mass="29493" precursor="true">MTRYLTLCYGAISYLLFLVVFVYAIGFVGGVGVPRSVDQAIATSWIHALLIDLALLTLFAVQHSVMARPAFKRWWTRYVPQPIERSTYVLAASAVLALVLWQWRQLPFVVWDVTWQPARIAIWVLFWLGWAIVLASTFMISHFELFGLKQVFTAWRGRPQGETGFRTTLFYRVVRHPLNLGFLVAFWAAPTMTAGRLLFASVTTAWIVLAMWLEERDLLAKLGARYAAYRETVPMIVPGVGRRSHVAERRPRARSSSSA</sequence>
<dbReference type="Proteomes" id="UP000006057">
    <property type="component" value="Chromosome"/>
</dbReference>
<evidence type="ECO:0000256" key="4">
    <source>
        <dbReference type="ARBA" id="ARBA00012149"/>
    </source>
</evidence>
<evidence type="ECO:0000256" key="8">
    <source>
        <dbReference type="ARBA" id="ARBA00022692"/>
    </source>
</evidence>
<dbReference type="eggNOG" id="COG2020">
    <property type="taxonomic scope" value="Bacteria"/>
</dbReference>
<keyword evidence="7" id="KW-0949">S-adenosyl-L-methionine</keyword>
<dbReference type="AlphaFoldDB" id="I4BFS3"/>
<keyword evidence="5" id="KW-0489">Methyltransferase</keyword>
<gene>
    <name evidence="14" type="ordered locus">Mycch_1328</name>
</gene>
<evidence type="ECO:0000256" key="12">
    <source>
        <dbReference type="SAM" id="Phobius"/>
    </source>
</evidence>
<accession>I4BFS3</accession>
<evidence type="ECO:0000313" key="15">
    <source>
        <dbReference type="Proteomes" id="UP000006057"/>
    </source>
</evidence>
<dbReference type="STRING" id="710421.Mycch_1328"/>
<protein>
    <recommendedName>
        <fullName evidence="4">methanethiol S-methyltransferase</fullName>
        <ecNumber evidence="4">2.1.1.334</ecNumber>
    </recommendedName>
</protein>
<feature type="transmembrane region" description="Helical" evidence="12">
    <location>
        <begin position="123"/>
        <end position="148"/>
    </location>
</feature>
<dbReference type="RefSeq" id="WP_014814613.1">
    <property type="nucleotide sequence ID" value="NC_018027.1"/>
</dbReference>
<evidence type="ECO:0000259" key="13">
    <source>
        <dbReference type="Pfam" id="PF07298"/>
    </source>
</evidence>
<dbReference type="HOGENOM" id="CLU_084189_0_0_11"/>
<evidence type="ECO:0000256" key="2">
    <source>
        <dbReference type="ARBA" id="ARBA00004141"/>
    </source>
</evidence>
<dbReference type="PANTHER" id="PTHR31040">
    <property type="entry name" value="NURIM"/>
    <property type="match status" value="1"/>
</dbReference>
<keyword evidence="9 12" id="KW-1133">Transmembrane helix</keyword>
<dbReference type="Pfam" id="PF07298">
    <property type="entry name" value="NnrU"/>
    <property type="match status" value="1"/>
</dbReference>
<dbReference type="PANTHER" id="PTHR31040:SF1">
    <property type="entry name" value="NURIM"/>
    <property type="match status" value="1"/>
</dbReference>
<dbReference type="InterPro" id="IPR009915">
    <property type="entry name" value="NnrU_dom"/>
</dbReference>
<feature type="transmembrane region" description="Helical" evidence="12">
    <location>
        <begin position="86"/>
        <end position="103"/>
    </location>
</feature>
<keyword evidence="8 12" id="KW-0812">Transmembrane</keyword>
<dbReference type="GO" id="GO:0008168">
    <property type="term" value="F:methyltransferase activity"/>
    <property type="evidence" value="ECO:0007669"/>
    <property type="project" value="UniProtKB-KW"/>
</dbReference>
<keyword evidence="10 12" id="KW-0472">Membrane</keyword>
<organism evidence="14 15">
    <name type="scientific">Mycolicibacterium chubuense (strain NBB4)</name>
    <name type="common">Mycobacterium chubuense</name>
    <dbReference type="NCBI Taxonomy" id="710421"/>
    <lineage>
        <taxon>Bacteria</taxon>
        <taxon>Bacillati</taxon>
        <taxon>Actinomycetota</taxon>
        <taxon>Actinomycetes</taxon>
        <taxon>Mycobacteriales</taxon>
        <taxon>Mycobacteriaceae</taxon>
        <taxon>Mycolicibacterium</taxon>
    </lineage>
</organism>
<comment type="subcellular location">
    <subcellularLocation>
        <location evidence="2">Membrane</location>
        <topology evidence="2">Multi-pass membrane protein</topology>
    </subcellularLocation>
</comment>
<proteinExistence type="inferred from homology"/>
<comment type="function">
    <text evidence="1">Catalyzes the methylation of methanethiol (MeSH) to yield dimethylsulphide (DMS).</text>
</comment>
<feature type="transmembrane region" description="Helical" evidence="12">
    <location>
        <begin position="45"/>
        <end position="65"/>
    </location>
</feature>
<evidence type="ECO:0000313" key="14">
    <source>
        <dbReference type="EMBL" id="AFM16130.1"/>
    </source>
</evidence>
<dbReference type="InterPro" id="IPR054700">
    <property type="entry name" value="MddA"/>
</dbReference>
<keyword evidence="15" id="KW-1185">Reference proteome</keyword>
<evidence type="ECO:0000256" key="9">
    <source>
        <dbReference type="ARBA" id="ARBA00022989"/>
    </source>
</evidence>
<comment type="similarity">
    <text evidence="3">Belongs to the nurim family.</text>
</comment>
<dbReference type="OrthoDB" id="9789029at2"/>
<feature type="transmembrane region" description="Helical" evidence="12">
    <location>
        <begin position="12"/>
        <end position="33"/>
    </location>
</feature>
<evidence type="ECO:0000256" key="3">
    <source>
        <dbReference type="ARBA" id="ARBA00010631"/>
    </source>
</evidence>
<keyword evidence="6" id="KW-0808">Transferase</keyword>
<dbReference type="NCBIfam" id="NF045656">
    <property type="entry name" value="MeththiolMtaseMddA"/>
    <property type="match status" value="1"/>
</dbReference>
<dbReference type="InterPro" id="IPR033580">
    <property type="entry name" value="Nurim-like"/>
</dbReference>
<dbReference type="EMBL" id="CP003053">
    <property type="protein sequence ID" value="AFM16130.1"/>
    <property type="molecule type" value="Genomic_DNA"/>
</dbReference>
<dbReference type="GO" id="GO:0016020">
    <property type="term" value="C:membrane"/>
    <property type="evidence" value="ECO:0007669"/>
    <property type="project" value="UniProtKB-SubCell"/>
</dbReference>
<dbReference type="Gene3D" id="1.20.120.1630">
    <property type="match status" value="1"/>
</dbReference>